<proteinExistence type="predicted"/>
<dbReference type="CDD" id="cd00332">
    <property type="entry name" value="PAL-HAL"/>
    <property type="match status" value="1"/>
</dbReference>
<dbReference type="EMBL" id="JAFJZZ010000001">
    <property type="protein sequence ID" value="MBN7772957.1"/>
    <property type="molecule type" value="Genomic_DNA"/>
</dbReference>
<dbReference type="GO" id="GO:0016841">
    <property type="term" value="F:ammonia-lyase activity"/>
    <property type="evidence" value="ECO:0007669"/>
    <property type="project" value="UniProtKB-ARBA"/>
</dbReference>
<organism evidence="2 3">
    <name type="scientific">Clostridium aminobutyricum</name>
    <dbReference type="NCBI Taxonomy" id="33953"/>
    <lineage>
        <taxon>Bacteria</taxon>
        <taxon>Bacillati</taxon>
        <taxon>Bacillota</taxon>
        <taxon>Clostridia</taxon>
        <taxon>Eubacteriales</taxon>
        <taxon>Clostridiaceae</taxon>
        <taxon>Clostridium</taxon>
    </lineage>
</organism>
<dbReference type="InterPro" id="IPR024083">
    <property type="entry name" value="Fumarase/histidase_N"/>
</dbReference>
<keyword evidence="1 2" id="KW-0456">Lyase</keyword>
<dbReference type="Pfam" id="PF00221">
    <property type="entry name" value="Lyase_aromatic"/>
    <property type="match status" value="1"/>
</dbReference>
<dbReference type="InterPro" id="IPR001106">
    <property type="entry name" value="Aromatic_Lyase"/>
</dbReference>
<protein>
    <submittedName>
        <fullName evidence="2">Aromatic amino acid lyase</fullName>
    </submittedName>
</protein>
<sequence>MLCKDPRGIKSVILGKGDITIEEFVSVARYGAEVQFSDEYCEKVKHSKSLLEKFLAENRIIYGVTTGFGDNVINVISPSDSVKLQTNIIRSHACAVGAPLEEELVRGIQLIQLLNTGLGYSGVSLKMLELIKNLLNKRVIPFAPGEGSVGYLGVEAQLSLVLLGEGKAWYKGELLEGGEALERAGLEPIVIECKEGLSLLNGTTSVTAIAVLTIYNAIQATKAADIAGALAYEAMQGTLKACDKRLIDRKKHIEQSRTAENLLSILKDSEIAKASMNLRVQDSLTIRPLPQIHGAVKRTLREAATSVVEEMNSCSDNPIIFPEDGDGIALMGGNFDGAYVGIHMDAACIAMANLAKLSEAKVDRLVNRHLSGYPAFLVKNPGLNNGYMIPQYTAAGLVGEIRVLSHPSTIDNVPTCASQEDPVSMAYYASKKAYEVSKKLEYILAIEIMTELQALDFINDLKLSTATQAVYDLVRKEVPTVEEDRYFYPDMEYIKALIHDGALVKCVESITGNLKF</sequence>
<name>A0A939D8D3_CLOAM</name>
<gene>
    <name evidence="2" type="ORF">JYB65_06230</name>
</gene>
<evidence type="ECO:0000256" key="1">
    <source>
        <dbReference type="ARBA" id="ARBA00023239"/>
    </source>
</evidence>
<dbReference type="SUPFAM" id="SSF48557">
    <property type="entry name" value="L-aspartase-like"/>
    <property type="match status" value="1"/>
</dbReference>
<dbReference type="AlphaFoldDB" id="A0A939D8D3"/>
<reference evidence="2" key="1">
    <citation type="submission" date="2021-02" db="EMBL/GenBank/DDBJ databases">
        <title>Abyssanaerobacter marinus gen.nov., sp., nov, anaerobic bacterium isolated from the Onnuri vent field of Indian Ocean and suggestion of Mogibacteriaceae fam. nov., and proposal of reclassification of ambiguous this family's genus member.</title>
        <authorList>
            <person name="Kim Y.J."/>
            <person name="Yang J.-A."/>
        </authorList>
    </citation>
    <scope>NUCLEOTIDE SEQUENCE</scope>
    <source>
        <strain evidence="2">DSM 2634</strain>
    </source>
</reference>
<dbReference type="Gene3D" id="1.20.200.10">
    <property type="entry name" value="Fumarase/aspartase (Central domain)"/>
    <property type="match status" value="1"/>
</dbReference>
<keyword evidence="3" id="KW-1185">Reference proteome</keyword>
<evidence type="ECO:0000313" key="2">
    <source>
        <dbReference type="EMBL" id="MBN7772957.1"/>
    </source>
</evidence>
<dbReference type="PANTHER" id="PTHR10362">
    <property type="entry name" value="HISTIDINE AMMONIA-LYASE"/>
    <property type="match status" value="1"/>
</dbReference>
<dbReference type="Gene3D" id="1.10.275.10">
    <property type="entry name" value="Fumarase/aspartase (N-terminal domain)"/>
    <property type="match status" value="1"/>
</dbReference>
<comment type="caution">
    <text evidence="2">The sequence shown here is derived from an EMBL/GenBank/DDBJ whole genome shotgun (WGS) entry which is preliminary data.</text>
</comment>
<evidence type="ECO:0000313" key="3">
    <source>
        <dbReference type="Proteomes" id="UP000664545"/>
    </source>
</evidence>
<accession>A0A939D8D3</accession>
<dbReference type="Proteomes" id="UP000664545">
    <property type="component" value="Unassembled WGS sequence"/>
</dbReference>
<dbReference type="InterPro" id="IPR008948">
    <property type="entry name" value="L-Aspartase-like"/>
</dbReference>